<keyword evidence="4 6" id="KW-0443">Lipid metabolism</keyword>
<evidence type="ECO:0000256" key="4">
    <source>
        <dbReference type="ARBA" id="ARBA00023098"/>
    </source>
</evidence>
<dbReference type="GO" id="GO:0008780">
    <property type="term" value="F:acyl-[acyl-carrier-protein]-UDP-N-acetylglucosamine O-acyltransferase activity"/>
    <property type="evidence" value="ECO:0007669"/>
    <property type="project" value="UniProtKB-UniRule"/>
</dbReference>
<dbReference type="InterPro" id="IPR037157">
    <property type="entry name" value="Acetyltransf_C_sf"/>
</dbReference>
<evidence type="ECO:0000256" key="6">
    <source>
        <dbReference type="HAMAP-Rule" id="MF_00387"/>
    </source>
</evidence>
<dbReference type="InterPro" id="IPR001451">
    <property type="entry name" value="Hexapep"/>
</dbReference>
<proteinExistence type="inferred from homology"/>
<feature type="domain" description="UDP N-acetylglucosamine O-acyltransferase C-terminal" evidence="7">
    <location>
        <begin position="175"/>
        <end position="256"/>
    </location>
</feature>
<dbReference type="Gene3D" id="2.160.10.10">
    <property type="entry name" value="Hexapeptide repeat proteins"/>
    <property type="match status" value="1"/>
</dbReference>
<dbReference type="PIRSF" id="PIRSF000456">
    <property type="entry name" value="UDP-GlcNAc_acltr"/>
    <property type="match status" value="1"/>
</dbReference>
<comment type="catalytic activity">
    <reaction evidence="6">
        <text>a (3R)-hydroxyacyl-[ACP] + UDP-N-acetyl-alpha-D-glucosamine = a UDP-3-O-[(3R)-3-hydroxyacyl]-N-acetyl-alpha-D-glucosamine + holo-[ACP]</text>
        <dbReference type="Rhea" id="RHEA:67812"/>
        <dbReference type="Rhea" id="RHEA-COMP:9685"/>
        <dbReference type="Rhea" id="RHEA-COMP:9945"/>
        <dbReference type="ChEBI" id="CHEBI:57705"/>
        <dbReference type="ChEBI" id="CHEBI:64479"/>
        <dbReference type="ChEBI" id="CHEBI:78827"/>
        <dbReference type="ChEBI" id="CHEBI:173225"/>
        <dbReference type="EC" id="2.3.1.129"/>
    </reaction>
</comment>
<dbReference type="InterPro" id="IPR029098">
    <property type="entry name" value="Acetyltransf_C"/>
</dbReference>
<organism evidence="8 9">
    <name type="scientific">candidate division KSB3 bacterium</name>
    <dbReference type="NCBI Taxonomy" id="2044937"/>
    <lineage>
        <taxon>Bacteria</taxon>
        <taxon>candidate division KSB3</taxon>
    </lineage>
</organism>
<dbReference type="SUPFAM" id="SSF51161">
    <property type="entry name" value="Trimeric LpxA-like enzymes"/>
    <property type="match status" value="1"/>
</dbReference>
<comment type="similarity">
    <text evidence="6">Belongs to the transferase hexapeptide repeat family. LpxA subfamily.</text>
</comment>
<dbReference type="HAMAP" id="MF_00387">
    <property type="entry name" value="LpxA"/>
    <property type="match status" value="1"/>
</dbReference>
<dbReference type="Gene3D" id="1.20.1180.10">
    <property type="entry name" value="Udp N-acetylglucosamine O-acyltransferase, C-terminal domain"/>
    <property type="match status" value="1"/>
</dbReference>
<comment type="pathway">
    <text evidence="6">Glycolipid biosynthesis; lipid IV(A) biosynthesis; lipid IV(A) from (3R)-3-hydroxytetradecanoyl-[acyl-carrier-protein] and UDP-N-acetyl-alpha-D-glucosamine: step 1/6.</text>
</comment>
<dbReference type="AlphaFoldDB" id="A0A9D5JY06"/>
<dbReference type="Proteomes" id="UP000649604">
    <property type="component" value="Unassembled WGS sequence"/>
</dbReference>
<evidence type="ECO:0000313" key="8">
    <source>
        <dbReference type="EMBL" id="MBD3325912.1"/>
    </source>
</evidence>
<dbReference type="InterPro" id="IPR011004">
    <property type="entry name" value="Trimer_LpxA-like_sf"/>
</dbReference>
<dbReference type="CDD" id="cd03351">
    <property type="entry name" value="LbH_UDP-GlcNAc_AT"/>
    <property type="match status" value="1"/>
</dbReference>
<keyword evidence="6" id="KW-0677">Repeat</keyword>
<keyword evidence="2 6" id="KW-0441">Lipid A biosynthesis</keyword>
<dbReference type="InterPro" id="IPR010137">
    <property type="entry name" value="Lipid_A_LpxA"/>
</dbReference>
<name>A0A9D5JY06_9BACT</name>
<evidence type="ECO:0000256" key="5">
    <source>
        <dbReference type="ARBA" id="ARBA00023315"/>
    </source>
</evidence>
<evidence type="ECO:0000313" key="9">
    <source>
        <dbReference type="Proteomes" id="UP000649604"/>
    </source>
</evidence>
<dbReference type="PANTHER" id="PTHR43480:SF1">
    <property type="entry name" value="ACYL-[ACYL-CARRIER-PROTEIN]--UDP-N-ACETYLGLUCOSAMINE O-ACYLTRANSFERASE, MITOCHONDRIAL-RELATED"/>
    <property type="match status" value="1"/>
</dbReference>
<evidence type="ECO:0000256" key="2">
    <source>
        <dbReference type="ARBA" id="ARBA00022556"/>
    </source>
</evidence>
<dbReference type="Pfam" id="PF00132">
    <property type="entry name" value="Hexapep"/>
    <property type="match status" value="2"/>
</dbReference>
<dbReference type="EMBL" id="WJJP01000496">
    <property type="protein sequence ID" value="MBD3325912.1"/>
    <property type="molecule type" value="Genomic_DNA"/>
</dbReference>
<reference evidence="8" key="1">
    <citation type="submission" date="2019-11" db="EMBL/GenBank/DDBJ databases">
        <title>Microbial mats filling the niche in hypersaline microbial mats.</title>
        <authorList>
            <person name="Wong H.L."/>
            <person name="Macleod F.I."/>
            <person name="White R.A. III"/>
            <person name="Burns B.P."/>
        </authorList>
    </citation>
    <scope>NUCLEOTIDE SEQUENCE</scope>
    <source>
        <strain evidence="8">Rbin_158</strain>
    </source>
</reference>
<dbReference type="NCBIfam" id="NF003657">
    <property type="entry name" value="PRK05289.1"/>
    <property type="match status" value="1"/>
</dbReference>
<comment type="subcellular location">
    <subcellularLocation>
        <location evidence="6">Cytoplasm</location>
    </subcellularLocation>
</comment>
<dbReference type="Pfam" id="PF13720">
    <property type="entry name" value="Acetyltransf_11"/>
    <property type="match status" value="1"/>
</dbReference>
<keyword evidence="3 6" id="KW-0808">Transferase</keyword>
<keyword evidence="1 6" id="KW-0444">Lipid biosynthesis</keyword>
<dbReference type="PANTHER" id="PTHR43480">
    <property type="entry name" value="ACYL-[ACYL-CARRIER-PROTEIN]--UDP-N-ACETYLGLUCOSAMINE O-ACYLTRANSFERASE"/>
    <property type="match status" value="1"/>
</dbReference>
<evidence type="ECO:0000256" key="1">
    <source>
        <dbReference type="ARBA" id="ARBA00022516"/>
    </source>
</evidence>
<dbReference type="GO" id="GO:0009245">
    <property type="term" value="P:lipid A biosynthetic process"/>
    <property type="evidence" value="ECO:0007669"/>
    <property type="project" value="UniProtKB-UniRule"/>
</dbReference>
<comment type="caution">
    <text evidence="8">The sequence shown here is derived from an EMBL/GenBank/DDBJ whole genome shotgun (WGS) entry which is preliminary data.</text>
</comment>
<sequence>MSIHNLAVVHKHAYIGENVTIGPFAVIGEHAVIGNDCTIGSHVVIDGWTEIGEACTFHTGAVIGSPPQDLKYQGEETRLVIGKHNVFREYVTVNIGTVGGGGVTRLGDHCLMMAYSHVAHDCQIGNHVIFANCAALSGHIHVEDYAIIGGLSGIHQFSRIGAHCIIGGCSGVSQDIPPYMMATGSRAKVYGLNSLGLKRREFSEESIAALQKAYRLLFRSKLSVKHALEKIRTDVPDCPEVAHLIAFIESSERGICHGA</sequence>
<protein>
    <recommendedName>
        <fullName evidence="6">Acyl-[acyl-carrier-protein]--UDP-N-acetylglucosamine O-acyltransferase</fullName>
        <shortName evidence="6">UDP-N-acetylglucosamine acyltransferase</shortName>
        <ecNumber evidence="6">2.3.1.129</ecNumber>
    </recommendedName>
</protein>
<dbReference type="EC" id="2.3.1.129" evidence="6"/>
<comment type="function">
    <text evidence="6">Involved in the biosynthesis of lipid A, a phosphorylated glycolipid that anchors the lipopolysaccharide to the outer membrane of the cell.</text>
</comment>
<keyword evidence="5 6" id="KW-0012">Acyltransferase</keyword>
<gene>
    <name evidence="6 8" type="primary">lpxA</name>
    <name evidence="8" type="ORF">GF339_15100</name>
</gene>
<dbReference type="GO" id="GO:0016020">
    <property type="term" value="C:membrane"/>
    <property type="evidence" value="ECO:0007669"/>
    <property type="project" value="GOC"/>
</dbReference>
<evidence type="ECO:0000259" key="7">
    <source>
        <dbReference type="Pfam" id="PF13720"/>
    </source>
</evidence>
<comment type="subunit">
    <text evidence="6">Homotrimer.</text>
</comment>
<dbReference type="NCBIfam" id="TIGR01852">
    <property type="entry name" value="lipid_A_lpxA"/>
    <property type="match status" value="1"/>
</dbReference>
<evidence type="ECO:0000256" key="3">
    <source>
        <dbReference type="ARBA" id="ARBA00022679"/>
    </source>
</evidence>
<accession>A0A9D5JY06</accession>
<keyword evidence="6" id="KW-0963">Cytoplasm</keyword>
<dbReference type="GO" id="GO:0005737">
    <property type="term" value="C:cytoplasm"/>
    <property type="evidence" value="ECO:0007669"/>
    <property type="project" value="UniProtKB-SubCell"/>
</dbReference>